<feature type="signal peptide" evidence="1">
    <location>
        <begin position="1"/>
        <end position="20"/>
    </location>
</feature>
<dbReference type="Proteomes" id="UP000728032">
    <property type="component" value="Unassembled WGS sequence"/>
</dbReference>
<feature type="chain" id="PRO_5036211179" evidence="1">
    <location>
        <begin position="21"/>
        <end position="143"/>
    </location>
</feature>
<accession>A0A7R9L9K8</accession>
<dbReference type="EMBL" id="CAJPVJ010000104">
    <property type="protein sequence ID" value="CAG2160936.1"/>
    <property type="molecule type" value="Genomic_DNA"/>
</dbReference>
<evidence type="ECO:0000313" key="2">
    <source>
        <dbReference type="EMBL" id="CAD7637583.1"/>
    </source>
</evidence>
<reference evidence="2" key="1">
    <citation type="submission" date="2020-11" db="EMBL/GenBank/DDBJ databases">
        <authorList>
            <person name="Tran Van P."/>
        </authorList>
    </citation>
    <scope>NUCLEOTIDE SEQUENCE</scope>
</reference>
<evidence type="ECO:0000256" key="1">
    <source>
        <dbReference type="SAM" id="SignalP"/>
    </source>
</evidence>
<keyword evidence="3" id="KW-1185">Reference proteome</keyword>
<dbReference type="EMBL" id="OC914929">
    <property type="protein sequence ID" value="CAD7637583.1"/>
    <property type="molecule type" value="Genomic_DNA"/>
</dbReference>
<evidence type="ECO:0000313" key="3">
    <source>
        <dbReference type="Proteomes" id="UP000728032"/>
    </source>
</evidence>
<proteinExistence type="predicted"/>
<protein>
    <submittedName>
        <fullName evidence="2">Uncharacterized protein</fullName>
    </submittedName>
</protein>
<gene>
    <name evidence="2" type="ORF">ONB1V03_LOCUS901</name>
</gene>
<keyword evidence="1" id="KW-0732">Signal</keyword>
<organism evidence="2">
    <name type="scientific">Oppiella nova</name>
    <dbReference type="NCBI Taxonomy" id="334625"/>
    <lineage>
        <taxon>Eukaryota</taxon>
        <taxon>Metazoa</taxon>
        <taxon>Ecdysozoa</taxon>
        <taxon>Arthropoda</taxon>
        <taxon>Chelicerata</taxon>
        <taxon>Arachnida</taxon>
        <taxon>Acari</taxon>
        <taxon>Acariformes</taxon>
        <taxon>Sarcoptiformes</taxon>
        <taxon>Oribatida</taxon>
        <taxon>Brachypylina</taxon>
        <taxon>Oppioidea</taxon>
        <taxon>Oppiidae</taxon>
        <taxon>Oppiella</taxon>
    </lineage>
</organism>
<name>A0A7R9L9K8_9ACAR</name>
<dbReference type="AlphaFoldDB" id="A0A7R9L9K8"/>
<sequence>MKSIILYETIIMVLILSVYCDHEEIDDQIIAAIDDKIKSKMCDPEVITDSIAEKLEKCEEMYHKKLDIEFDKLGHLEEQCDNHTDTFMDKYTKLNDLHYRHHLSDVCNGQHTKCHAQMKQQVQDIVTKTKNTLNDCYSKIFGI</sequence>